<organism evidence="2 3">
    <name type="scientific">Pseudomonas helleri</name>
    <dbReference type="NCBI Taxonomy" id="1608996"/>
    <lineage>
        <taxon>Bacteria</taxon>
        <taxon>Pseudomonadati</taxon>
        <taxon>Pseudomonadota</taxon>
        <taxon>Gammaproteobacteria</taxon>
        <taxon>Pseudomonadales</taxon>
        <taxon>Pseudomonadaceae</taxon>
        <taxon>Pseudomonas</taxon>
    </lineage>
</organism>
<name>A0ABW9PHS8_9PSED</name>
<evidence type="ECO:0000313" key="3">
    <source>
        <dbReference type="Proteomes" id="UP000713985"/>
    </source>
</evidence>
<dbReference type="EMBL" id="WIWP01000022">
    <property type="protein sequence ID" value="MQT26860.1"/>
    <property type="molecule type" value="Genomic_DNA"/>
</dbReference>
<dbReference type="Proteomes" id="UP000713985">
    <property type="component" value="Unassembled WGS sequence"/>
</dbReference>
<sequence length="70" mass="8272">ALLVAMNRWLFGVPFKGSGVTLALGNYMGNKSDADDRRYNNRDNRRYYRDDNRGRGHAYGHRKKNKHRHH</sequence>
<comment type="caution">
    <text evidence="2">The sequence shown here is derived from an EMBL/GenBank/DDBJ whole genome shotgun (WGS) entry which is preliminary data.</text>
</comment>
<evidence type="ECO:0008006" key="4">
    <source>
        <dbReference type="Google" id="ProtNLM"/>
    </source>
</evidence>
<reference evidence="2 3" key="1">
    <citation type="submission" date="2019-10" db="EMBL/GenBank/DDBJ databases">
        <title>Evaluation of single-gene subtyping targets for Pseudomonas.</title>
        <authorList>
            <person name="Reichler S.J."/>
            <person name="Orsi R.H."/>
            <person name="Wiedmann M."/>
            <person name="Martin N.H."/>
            <person name="Murphy S.I."/>
        </authorList>
    </citation>
    <scope>NUCLEOTIDE SEQUENCE [LARGE SCALE GENOMIC DNA]</scope>
    <source>
        <strain evidence="2 3">FSL R10-0802</strain>
    </source>
</reference>
<feature type="non-terminal residue" evidence="2">
    <location>
        <position position="1"/>
    </location>
</feature>
<proteinExistence type="predicted"/>
<gene>
    <name evidence="2" type="ORF">GHN94_13595</name>
</gene>
<evidence type="ECO:0000256" key="1">
    <source>
        <dbReference type="SAM" id="MobiDB-lite"/>
    </source>
</evidence>
<feature type="compositionally biased region" description="Basic residues" evidence="1">
    <location>
        <begin position="55"/>
        <end position="70"/>
    </location>
</feature>
<feature type="compositionally biased region" description="Basic and acidic residues" evidence="1">
    <location>
        <begin position="32"/>
        <end position="54"/>
    </location>
</feature>
<protein>
    <recommendedName>
        <fullName evidence="4">DUF3300 domain-containing protein</fullName>
    </recommendedName>
</protein>
<keyword evidence="3" id="KW-1185">Reference proteome</keyword>
<evidence type="ECO:0000313" key="2">
    <source>
        <dbReference type="EMBL" id="MQT26860.1"/>
    </source>
</evidence>
<feature type="region of interest" description="Disordered" evidence="1">
    <location>
        <begin position="31"/>
        <end position="70"/>
    </location>
</feature>
<accession>A0ABW9PHS8</accession>